<dbReference type="GO" id="GO:0016020">
    <property type="term" value="C:membrane"/>
    <property type="evidence" value="ECO:0007669"/>
    <property type="project" value="TreeGrafter"/>
</dbReference>
<gene>
    <name evidence="2" type="ORF">BJ971_002535</name>
</gene>
<dbReference type="PANTHER" id="PTHR43798:SF33">
    <property type="entry name" value="HYDROLASE, PUTATIVE (AFU_ORTHOLOGUE AFUA_2G14860)-RELATED"/>
    <property type="match status" value="1"/>
</dbReference>
<dbReference type="InterPro" id="IPR000073">
    <property type="entry name" value="AB_hydrolase_1"/>
</dbReference>
<organism evidence="2 3">
    <name type="scientific">Actinoplanes digitatis</name>
    <dbReference type="NCBI Taxonomy" id="1868"/>
    <lineage>
        <taxon>Bacteria</taxon>
        <taxon>Bacillati</taxon>
        <taxon>Actinomycetota</taxon>
        <taxon>Actinomycetes</taxon>
        <taxon>Micromonosporales</taxon>
        <taxon>Micromonosporaceae</taxon>
        <taxon>Actinoplanes</taxon>
    </lineage>
</organism>
<protein>
    <submittedName>
        <fullName evidence="2">Pimeloyl-ACP methyl ester carboxylesterase</fullName>
    </submittedName>
</protein>
<name>A0A7W7HWC2_9ACTN</name>
<comment type="caution">
    <text evidence="2">The sequence shown here is derived from an EMBL/GenBank/DDBJ whole genome shotgun (WGS) entry which is preliminary data.</text>
</comment>
<dbReference type="PANTHER" id="PTHR43798">
    <property type="entry name" value="MONOACYLGLYCEROL LIPASE"/>
    <property type="match status" value="1"/>
</dbReference>
<dbReference type="AlphaFoldDB" id="A0A7W7HWC2"/>
<dbReference type="InterPro" id="IPR029058">
    <property type="entry name" value="AB_hydrolase_fold"/>
</dbReference>
<evidence type="ECO:0000313" key="3">
    <source>
        <dbReference type="Proteomes" id="UP000578112"/>
    </source>
</evidence>
<feature type="domain" description="AB hydrolase-1" evidence="1">
    <location>
        <begin position="29"/>
        <end position="153"/>
    </location>
</feature>
<dbReference type="GO" id="GO:0003824">
    <property type="term" value="F:catalytic activity"/>
    <property type="evidence" value="ECO:0007669"/>
    <property type="project" value="UniProtKB-ARBA"/>
</dbReference>
<dbReference type="SUPFAM" id="SSF53474">
    <property type="entry name" value="alpha/beta-Hydrolases"/>
    <property type="match status" value="1"/>
</dbReference>
<dbReference type="RefSeq" id="WP_184992752.1">
    <property type="nucleotide sequence ID" value="NZ_BOMK01000002.1"/>
</dbReference>
<accession>A0A7W7HWC2</accession>
<dbReference type="InterPro" id="IPR050266">
    <property type="entry name" value="AB_hydrolase_sf"/>
</dbReference>
<dbReference type="EMBL" id="JACHNH010000001">
    <property type="protein sequence ID" value="MBB4761979.1"/>
    <property type="molecule type" value="Genomic_DNA"/>
</dbReference>
<evidence type="ECO:0000313" key="2">
    <source>
        <dbReference type="EMBL" id="MBB4761979.1"/>
    </source>
</evidence>
<proteinExistence type="predicted"/>
<dbReference type="Proteomes" id="UP000578112">
    <property type="component" value="Unassembled WGS sequence"/>
</dbReference>
<dbReference type="Pfam" id="PF00561">
    <property type="entry name" value="Abhydrolase_1"/>
    <property type="match status" value="1"/>
</dbReference>
<evidence type="ECO:0000259" key="1">
    <source>
        <dbReference type="Pfam" id="PF00561"/>
    </source>
</evidence>
<dbReference type="Gene3D" id="3.40.50.1820">
    <property type="entry name" value="alpha/beta hydrolase"/>
    <property type="match status" value="1"/>
</dbReference>
<keyword evidence="3" id="KW-1185">Reference proteome</keyword>
<reference evidence="2 3" key="1">
    <citation type="submission" date="2020-08" db="EMBL/GenBank/DDBJ databases">
        <title>Sequencing the genomes of 1000 actinobacteria strains.</title>
        <authorList>
            <person name="Klenk H.-P."/>
        </authorList>
    </citation>
    <scope>NUCLEOTIDE SEQUENCE [LARGE SCALE GENOMIC DNA]</scope>
    <source>
        <strain evidence="2 3">DSM 43149</strain>
    </source>
</reference>
<sequence length="269" mass="28810">MVCQPHHLDLPGAGVRLHAARWAGPPGPPPLLVLHGIWESWRTFAASAERLSAGRTVYCLDLRGHGGSERPYGGYRFADYAADVRAVLPRLGSVVDLLGHSLGAAVALHAAADRCEPARIRRLVAAEPPVLLSEDWPAVRADMARFRELRRRPVDEILRELAATPARTSQWRRMIARALAETDDGVFRAMVEGEQGEVDWGALLSRVGADTLAIGADPAVPGALLTGARLRTLAAGLPSAVVAVLPTAGHHVEIDSPAAFHALIEEFLA</sequence>